<dbReference type="InterPro" id="IPR020845">
    <property type="entry name" value="AMP-binding_CS"/>
</dbReference>
<evidence type="ECO:0000256" key="4">
    <source>
        <dbReference type="ARBA" id="ARBA00006432"/>
    </source>
</evidence>
<evidence type="ECO:0000256" key="11">
    <source>
        <dbReference type="ARBA" id="ARBA00022840"/>
    </source>
</evidence>
<dbReference type="GO" id="GO:0004467">
    <property type="term" value="F:long-chain fatty acid-CoA ligase activity"/>
    <property type="evidence" value="ECO:0007669"/>
    <property type="project" value="TreeGrafter"/>
</dbReference>
<dbReference type="PROSITE" id="PS00455">
    <property type="entry name" value="AMP_BINDING"/>
    <property type="match status" value="1"/>
</dbReference>
<comment type="caution">
    <text evidence="22">The sequence shown here is derived from an EMBL/GenBank/DDBJ whole genome shotgun (WGS) entry which is preliminary data.</text>
</comment>
<dbReference type="Pfam" id="PF00501">
    <property type="entry name" value="AMP-binding"/>
    <property type="match status" value="1"/>
</dbReference>
<dbReference type="PANTHER" id="PTHR43107:SF6">
    <property type="entry name" value="ACYL-COA SYNTHETASE FAMILY PROTEIN (CEFD1), PUTATIVE (AFU_ORTHOLOGUE AFUA_6G03630)-RELATED"/>
    <property type="match status" value="1"/>
</dbReference>
<comment type="catalytic activity">
    <reaction evidence="16">
        <text>a very long-chain fatty acid + ATP + CoA = a very long-chain fatty acyl-CoA + AMP + diphosphate</text>
        <dbReference type="Rhea" id="RHEA:54536"/>
        <dbReference type="ChEBI" id="CHEBI:30616"/>
        <dbReference type="ChEBI" id="CHEBI:33019"/>
        <dbReference type="ChEBI" id="CHEBI:57287"/>
        <dbReference type="ChEBI" id="CHEBI:58950"/>
        <dbReference type="ChEBI" id="CHEBI:138261"/>
        <dbReference type="ChEBI" id="CHEBI:456215"/>
    </reaction>
</comment>
<dbReference type="InterPro" id="IPR025110">
    <property type="entry name" value="AMP-bd_C"/>
</dbReference>
<evidence type="ECO:0000259" key="20">
    <source>
        <dbReference type="Pfam" id="PF00501"/>
    </source>
</evidence>
<dbReference type="SUPFAM" id="SSF56801">
    <property type="entry name" value="Acetyl-CoA synthetase-like"/>
    <property type="match status" value="1"/>
</dbReference>
<dbReference type="GO" id="GO:0005778">
    <property type="term" value="C:peroxisomal membrane"/>
    <property type="evidence" value="ECO:0007669"/>
    <property type="project" value="UniProtKB-SubCell"/>
</dbReference>
<dbReference type="Gene3D" id="3.30.300.30">
    <property type="match status" value="1"/>
</dbReference>
<dbReference type="Gene3D" id="3.40.50.12780">
    <property type="entry name" value="N-terminal domain of ligase-like"/>
    <property type="match status" value="1"/>
</dbReference>
<evidence type="ECO:0000259" key="21">
    <source>
        <dbReference type="Pfam" id="PF13193"/>
    </source>
</evidence>
<dbReference type="InterPro" id="IPR000873">
    <property type="entry name" value="AMP-dep_synth/lig_dom"/>
</dbReference>
<dbReference type="FunFam" id="3.30.300.30:FF:000002">
    <property type="entry name" value="Long-chain fatty acid transport protein 1"/>
    <property type="match status" value="1"/>
</dbReference>
<evidence type="ECO:0000256" key="13">
    <source>
        <dbReference type="ARBA" id="ARBA00023055"/>
    </source>
</evidence>
<dbReference type="Pfam" id="PF13193">
    <property type="entry name" value="AMP-binding_C"/>
    <property type="match status" value="1"/>
</dbReference>
<evidence type="ECO:0000256" key="9">
    <source>
        <dbReference type="ARBA" id="ARBA00022692"/>
    </source>
</evidence>
<accession>A0AAN9YS92</accession>
<evidence type="ECO:0000256" key="18">
    <source>
        <dbReference type="ARBA" id="ARBA00068795"/>
    </source>
</evidence>
<evidence type="ECO:0000256" key="2">
    <source>
        <dbReference type="ARBA" id="ARBA00004585"/>
    </source>
</evidence>
<keyword evidence="15" id="KW-0576">Peroxisome</keyword>
<evidence type="ECO:0000256" key="19">
    <source>
        <dbReference type="ARBA" id="ARBA00078285"/>
    </source>
</evidence>
<organism evidence="22 23">
    <name type="scientific">Diatrype stigma</name>
    <dbReference type="NCBI Taxonomy" id="117547"/>
    <lineage>
        <taxon>Eukaryota</taxon>
        <taxon>Fungi</taxon>
        <taxon>Dikarya</taxon>
        <taxon>Ascomycota</taxon>
        <taxon>Pezizomycotina</taxon>
        <taxon>Sordariomycetes</taxon>
        <taxon>Xylariomycetidae</taxon>
        <taxon>Xylariales</taxon>
        <taxon>Diatrypaceae</taxon>
        <taxon>Diatrype</taxon>
    </lineage>
</organism>
<comment type="function">
    <text evidence="17">Acyl-CoA synthetase required for both the import of long chain fatty acids (LCFAs) (C14-C18) and the activation very long chain fatty acids (VLCFAs) (C20-C26) by esterification of the fatty acids into metabolically active CoA-thioesters for subsequent degradation or incorporation into phospholipids. The transport and fatty acyl-CoA synthetase activities are genetically separable and are thus independent activities. Esterifies VLCFAs in the peroxisome matrix. The VLCFAs are actively transported into peroxisomes by a PXA1-PXA2 heterodimeric transporter in the peroxisomal membrane.</text>
</comment>
<evidence type="ECO:0000256" key="7">
    <source>
        <dbReference type="ARBA" id="ARBA00022598"/>
    </source>
</evidence>
<dbReference type="GO" id="GO:0044539">
    <property type="term" value="P:long-chain fatty acid import into cell"/>
    <property type="evidence" value="ECO:0007669"/>
    <property type="project" value="TreeGrafter"/>
</dbReference>
<evidence type="ECO:0000256" key="17">
    <source>
        <dbReference type="ARBA" id="ARBA00060276"/>
    </source>
</evidence>
<evidence type="ECO:0000256" key="14">
    <source>
        <dbReference type="ARBA" id="ARBA00023136"/>
    </source>
</evidence>
<evidence type="ECO:0000256" key="12">
    <source>
        <dbReference type="ARBA" id="ARBA00022989"/>
    </source>
</evidence>
<dbReference type="GO" id="GO:0005524">
    <property type="term" value="F:ATP binding"/>
    <property type="evidence" value="ECO:0007669"/>
    <property type="project" value="UniProtKB-KW"/>
</dbReference>
<dbReference type="AlphaFoldDB" id="A0AAN9YS92"/>
<keyword evidence="6" id="KW-1003">Cell membrane</keyword>
<keyword evidence="23" id="KW-1185">Reference proteome</keyword>
<dbReference type="FunFam" id="3.40.50.12780:FF:000019">
    <property type="entry name" value="Long-chain fatty acid transporter"/>
    <property type="match status" value="1"/>
</dbReference>
<reference evidence="22 23" key="1">
    <citation type="submission" date="2024-02" db="EMBL/GenBank/DDBJ databases">
        <title>De novo assembly and annotation of 12 fungi associated with fruit tree decline syndrome in Ontario, Canada.</title>
        <authorList>
            <person name="Sulman M."/>
            <person name="Ellouze W."/>
            <person name="Ilyukhin E."/>
        </authorList>
    </citation>
    <scope>NUCLEOTIDE SEQUENCE [LARGE SCALE GENOMIC DNA]</scope>
    <source>
        <strain evidence="22 23">M11/M66-122</strain>
    </source>
</reference>
<keyword evidence="7" id="KW-0436">Ligase</keyword>
<feature type="domain" description="AMP-dependent synthetase/ligase" evidence="20">
    <location>
        <begin position="73"/>
        <end position="400"/>
    </location>
</feature>
<keyword evidence="13" id="KW-0445">Lipid transport</keyword>
<evidence type="ECO:0000256" key="5">
    <source>
        <dbReference type="ARBA" id="ARBA00022448"/>
    </source>
</evidence>
<dbReference type="Proteomes" id="UP001320420">
    <property type="component" value="Unassembled WGS sequence"/>
</dbReference>
<keyword evidence="14" id="KW-0472">Membrane</keyword>
<evidence type="ECO:0000256" key="10">
    <source>
        <dbReference type="ARBA" id="ARBA00022741"/>
    </source>
</evidence>
<dbReference type="PANTHER" id="PTHR43107">
    <property type="entry name" value="LONG-CHAIN FATTY ACID TRANSPORT PROTEIN"/>
    <property type="match status" value="1"/>
</dbReference>
<keyword evidence="10" id="KW-0547">Nucleotide-binding</keyword>
<evidence type="ECO:0000256" key="16">
    <source>
        <dbReference type="ARBA" id="ARBA00051585"/>
    </source>
</evidence>
<dbReference type="InterPro" id="IPR042099">
    <property type="entry name" value="ANL_N_sf"/>
</dbReference>
<proteinExistence type="inferred from homology"/>
<keyword evidence="12" id="KW-1133">Transmembrane helix</keyword>
<comment type="similarity">
    <text evidence="4">Belongs to the ATP-dependent AMP-binding enzyme family.</text>
</comment>
<gene>
    <name evidence="22" type="ORF">SLS62_005820</name>
</gene>
<evidence type="ECO:0000256" key="8">
    <source>
        <dbReference type="ARBA" id="ARBA00022677"/>
    </source>
</evidence>
<dbReference type="GO" id="GO:0005324">
    <property type="term" value="F:long-chain fatty acid transmembrane transporter activity"/>
    <property type="evidence" value="ECO:0007669"/>
    <property type="project" value="TreeGrafter"/>
</dbReference>
<dbReference type="GO" id="GO:0009898">
    <property type="term" value="C:cytoplasmic side of plasma membrane"/>
    <property type="evidence" value="ECO:0007669"/>
    <property type="project" value="TreeGrafter"/>
</dbReference>
<name>A0AAN9YS92_9PEZI</name>
<dbReference type="GO" id="GO:0005811">
    <property type="term" value="C:lipid droplet"/>
    <property type="evidence" value="ECO:0007669"/>
    <property type="project" value="UniProtKB-SubCell"/>
</dbReference>
<evidence type="ECO:0000256" key="1">
    <source>
        <dbReference type="ARBA" id="ARBA00004502"/>
    </source>
</evidence>
<dbReference type="EMBL" id="JAKJXP020000040">
    <property type="protein sequence ID" value="KAK7752284.1"/>
    <property type="molecule type" value="Genomic_DNA"/>
</dbReference>
<keyword evidence="9" id="KW-0812">Transmembrane</keyword>
<comment type="subcellular location">
    <subcellularLocation>
        <location evidence="3">Cell membrane</location>
        <topology evidence="3">Multi-pass membrane protein</topology>
    </subcellularLocation>
    <subcellularLocation>
        <location evidence="1">Lipid droplet</location>
    </subcellularLocation>
    <subcellularLocation>
        <location evidence="2">Peroxisome membrane</location>
        <topology evidence="2">Multi-pass membrane protein</topology>
    </subcellularLocation>
</comment>
<evidence type="ECO:0000256" key="3">
    <source>
        <dbReference type="ARBA" id="ARBA00004651"/>
    </source>
</evidence>
<keyword evidence="11" id="KW-0067">ATP-binding</keyword>
<keyword evidence="5" id="KW-0813">Transport</keyword>
<evidence type="ECO:0000313" key="22">
    <source>
        <dbReference type="EMBL" id="KAK7752284.1"/>
    </source>
</evidence>
<keyword evidence="8" id="KW-0551">Lipid droplet</keyword>
<feature type="domain" description="AMP-binding enzyme C-terminal" evidence="21">
    <location>
        <begin position="512"/>
        <end position="590"/>
    </location>
</feature>
<protein>
    <recommendedName>
        <fullName evidence="18">Very long-chain fatty acid transport protein</fullName>
    </recommendedName>
    <alternativeName>
        <fullName evidence="19">Very-long-chain acyl-CoA synthetase</fullName>
    </alternativeName>
</protein>
<sequence length="641" mass="71021">MAAIGAFSSHSLKPDITGADRSASALATVAGLTYLDGKYHLRQDLQLLRARSKGDKLLKKAVQEKRISPYYFFEKYAQAQPNQECIWSRSGSYTYAEAYYRANQYAQYFLRNGIKPGDLVALFMANSPEFVLAWMGLWAIGAAPALINHNLTKQALLHCLNIADAKLILADGSDELLQRLDAVGDELAAAGVRVVRLADARADINATRGERPGDDLRASVRPDSAFGLFYTSGTTGLPKAVMVPAVAGFLHGCSRECGFSYVQGSGQRYYDCMPLYHGTGGISAMTQLLTGQTLCVAPRFSASGFWDDIRASRATWFVYVGETLRYLLAQPPSPLDRQHGVRAIYGNGLRPDVWKPFRDRFGIETVFEFFNSTEGVMPLDNAARGDFRAHAVGHHGWLLRRRFRDVYVPVEIDVETGDLARDPRTGFARRAALATGGEILVAQPATLTPPFPGYYKNREATEGKYVRDVFRKGDLWYRTGDALRRDGDGRWFFLDRLGDTFRWKGENVSTAEVSEVLGRFPGVHEATVYGVSLPHHDGKAGMAAIYIDPAAGEKFDYKGLLKHARTFLPKYAVPVFIRQIKERSATHNNKQDKVPLKKAGIDPGQMEGSPVFWISDNGKGDDYVPFTQDDLDALRGGRAKL</sequence>
<evidence type="ECO:0000256" key="6">
    <source>
        <dbReference type="ARBA" id="ARBA00022475"/>
    </source>
</evidence>
<dbReference type="InterPro" id="IPR045851">
    <property type="entry name" value="AMP-bd_C_sf"/>
</dbReference>
<evidence type="ECO:0000256" key="15">
    <source>
        <dbReference type="ARBA" id="ARBA00023140"/>
    </source>
</evidence>
<evidence type="ECO:0000313" key="23">
    <source>
        <dbReference type="Proteomes" id="UP001320420"/>
    </source>
</evidence>